<organism evidence="3 4">
    <name type="scientific">Drosophila yakuba</name>
    <name type="common">Fruit fly</name>
    <dbReference type="NCBI Taxonomy" id="7245"/>
    <lineage>
        <taxon>Eukaryota</taxon>
        <taxon>Metazoa</taxon>
        <taxon>Ecdysozoa</taxon>
        <taxon>Arthropoda</taxon>
        <taxon>Hexapoda</taxon>
        <taxon>Insecta</taxon>
        <taxon>Pterygota</taxon>
        <taxon>Neoptera</taxon>
        <taxon>Endopterygota</taxon>
        <taxon>Diptera</taxon>
        <taxon>Brachycera</taxon>
        <taxon>Muscomorpha</taxon>
        <taxon>Ephydroidea</taxon>
        <taxon>Drosophilidae</taxon>
        <taxon>Drosophila</taxon>
        <taxon>Sophophora</taxon>
    </lineage>
</organism>
<sequence length="152" mass="16266">MVPYRMRLKGRPSMLVLLVVAFTNLNILGTGPTAGVSGGAVIDHDLTRTHILAVKSAHLHSDHQDATVSAGGMATSDQGSQLNTEEHQSDAHSSTPKAETIPVAEEEPNPDLTSSNEWEDFPYIICYGPNVAQQTIGNLGFIFLMAILVVSN</sequence>
<accession>B4P1H5</accession>
<name>B4P1H5_DROYA</name>
<dbReference type="HOGENOM" id="CLU_1724256_0_0_1"/>
<proteinExistence type="predicted"/>
<dbReference type="KEGG" id="dya:Dyak_GE12829"/>
<evidence type="ECO:0000313" key="3">
    <source>
        <dbReference type="EMBL" id="EDW88082.1"/>
    </source>
</evidence>
<evidence type="ECO:0000313" key="4">
    <source>
        <dbReference type="Proteomes" id="UP000002282"/>
    </source>
</evidence>
<feature type="region of interest" description="Disordered" evidence="1">
    <location>
        <begin position="64"/>
        <end position="115"/>
    </location>
</feature>
<feature type="chain" id="PRO_5002817213" evidence="2">
    <location>
        <begin position="30"/>
        <end position="152"/>
    </location>
</feature>
<keyword evidence="2" id="KW-0732">Signal</keyword>
<evidence type="ECO:0000256" key="2">
    <source>
        <dbReference type="SAM" id="SignalP"/>
    </source>
</evidence>
<dbReference type="Proteomes" id="UP000002282">
    <property type="component" value="Chromosome 2L"/>
</dbReference>
<reference evidence="3 4" key="2">
    <citation type="journal article" date="2007" name="PLoS Biol.">
        <title>Principles of genome evolution in the Drosophila melanogaster species group.</title>
        <authorList>
            <person name="Ranz J.M."/>
            <person name="Maurin D."/>
            <person name="Chan Y.S."/>
            <person name="von Grotthuss M."/>
            <person name="Hillier L.W."/>
            <person name="Roote J."/>
            <person name="Ashburner M."/>
            <person name="Bergman C.M."/>
        </authorList>
    </citation>
    <scope>NUCLEOTIDE SEQUENCE [LARGE SCALE GENOMIC DNA]</scope>
    <source>
        <strain evidence="4">Tai18E2 / Tucson 14021-0261.01</strain>
    </source>
</reference>
<dbReference type="EMBL" id="CM000157">
    <property type="protein sequence ID" value="EDW88082.1"/>
    <property type="molecule type" value="Genomic_DNA"/>
</dbReference>
<gene>
    <name evidence="3" type="primary">Dyak\GE12829</name>
    <name evidence="3" type="synonym">dyak_GLEANR_1305</name>
    <name evidence="3" type="synonym">GE12829</name>
    <name evidence="3" type="ORF">Dyak_GE12829</name>
</gene>
<dbReference type="PhylomeDB" id="B4P1H5"/>
<protein>
    <submittedName>
        <fullName evidence="3">Uncharacterized protein</fullName>
    </submittedName>
</protein>
<feature type="signal peptide" evidence="2">
    <location>
        <begin position="1"/>
        <end position="29"/>
    </location>
</feature>
<dbReference type="AlphaFoldDB" id="B4P1H5"/>
<keyword evidence="4" id="KW-1185">Reference proteome</keyword>
<reference evidence="3 4" key="1">
    <citation type="journal article" date="2007" name="Nature">
        <title>Evolution of genes and genomes on the Drosophila phylogeny.</title>
        <authorList>
            <consortium name="Drosophila 12 Genomes Consortium"/>
            <person name="Clark A.G."/>
            <person name="Eisen M.B."/>
            <person name="Smith D.R."/>
            <person name="Bergman C.M."/>
            <person name="Oliver B."/>
            <person name="Markow T.A."/>
            <person name="Kaufman T.C."/>
            <person name="Kellis M."/>
            <person name="Gelbart W."/>
            <person name="Iyer V.N."/>
            <person name="Pollard D.A."/>
            <person name="Sackton T.B."/>
            <person name="Larracuente A.M."/>
            <person name="Singh N.D."/>
            <person name="Abad J.P."/>
            <person name="Abt D.N."/>
            <person name="Adryan B."/>
            <person name="Aguade M."/>
            <person name="Akashi H."/>
            <person name="Anderson W.W."/>
            <person name="Aquadro C.F."/>
            <person name="Ardell D.H."/>
            <person name="Arguello R."/>
            <person name="Artieri C.G."/>
            <person name="Barbash D.A."/>
            <person name="Barker D."/>
            <person name="Barsanti P."/>
            <person name="Batterham P."/>
            <person name="Batzoglou S."/>
            <person name="Begun D."/>
            <person name="Bhutkar A."/>
            <person name="Blanco E."/>
            <person name="Bosak S.A."/>
            <person name="Bradley R.K."/>
            <person name="Brand A.D."/>
            <person name="Brent M.R."/>
            <person name="Brooks A.N."/>
            <person name="Brown R.H."/>
            <person name="Butlin R.K."/>
            <person name="Caggese C."/>
            <person name="Calvi B.R."/>
            <person name="Bernardo de Carvalho A."/>
            <person name="Caspi A."/>
            <person name="Castrezana S."/>
            <person name="Celniker S.E."/>
            <person name="Chang J.L."/>
            <person name="Chapple C."/>
            <person name="Chatterji S."/>
            <person name="Chinwalla A."/>
            <person name="Civetta A."/>
            <person name="Clifton S.W."/>
            <person name="Comeron J.M."/>
            <person name="Costello J.C."/>
            <person name="Coyne J.A."/>
            <person name="Daub J."/>
            <person name="David R.G."/>
            <person name="Delcher A.L."/>
            <person name="Delehaunty K."/>
            <person name="Do C.B."/>
            <person name="Ebling H."/>
            <person name="Edwards K."/>
            <person name="Eickbush T."/>
            <person name="Evans J.D."/>
            <person name="Filipski A."/>
            <person name="Findeiss S."/>
            <person name="Freyhult E."/>
            <person name="Fulton L."/>
            <person name="Fulton R."/>
            <person name="Garcia A.C."/>
            <person name="Gardiner A."/>
            <person name="Garfield D.A."/>
            <person name="Garvin B.E."/>
            <person name="Gibson G."/>
            <person name="Gilbert D."/>
            <person name="Gnerre S."/>
            <person name="Godfrey J."/>
            <person name="Good R."/>
            <person name="Gotea V."/>
            <person name="Gravely B."/>
            <person name="Greenberg A.J."/>
            <person name="Griffiths-Jones S."/>
            <person name="Gross S."/>
            <person name="Guigo R."/>
            <person name="Gustafson E.A."/>
            <person name="Haerty W."/>
            <person name="Hahn M.W."/>
            <person name="Halligan D.L."/>
            <person name="Halpern A.L."/>
            <person name="Halter G.M."/>
            <person name="Han M.V."/>
            <person name="Heger A."/>
            <person name="Hillier L."/>
            <person name="Hinrichs A.S."/>
            <person name="Holmes I."/>
            <person name="Hoskins R.A."/>
            <person name="Hubisz M.J."/>
            <person name="Hultmark D."/>
            <person name="Huntley M.A."/>
            <person name="Jaffe D.B."/>
            <person name="Jagadeeshan S."/>
            <person name="Jeck W.R."/>
            <person name="Johnson J."/>
            <person name="Jones C.D."/>
            <person name="Jordan W.C."/>
            <person name="Karpen G.H."/>
            <person name="Kataoka E."/>
            <person name="Keightley P.D."/>
            <person name="Kheradpour P."/>
            <person name="Kirkness E.F."/>
            <person name="Koerich L.B."/>
            <person name="Kristiansen K."/>
            <person name="Kudrna D."/>
            <person name="Kulathinal R.J."/>
            <person name="Kumar S."/>
            <person name="Kwok R."/>
            <person name="Lander E."/>
            <person name="Langley C.H."/>
            <person name="Lapoint R."/>
            <person name="Lazzaro B.P."/>
            <person name="Lee S.J."/>
            <person name="Levesque L."/>
            <person name="Li R."/>
            <person name="Lin C.F."/>
            <person name="Lin M.F."/>
            <person name="Lindblad-Toh K."/>
            <person name="Llopart A."/>
            <person name="Long M."/>
            <person name="Low L."/>
            <person name="Lozovsky E."/>
            <person name="Lu J."/>
            <person name="Luo M."/>
            <person name="Machado C.A."/>
            <person name="Makalowski W."/>
            <person name="Marzo M."/>
            <person name="Matsuda M."/>
            <person name="Matzkin L."/>
            <person name="McAllister B."/>
            <person name="McBride C.S."/>
            <person name="McKernan B."/>
            <person name="McKernan K."/>
            <person name="Mendez-Lago M."/>
            <person name="Minx P."/>
            <person name="Mollenhauer M.U."/>
            <person name="Montooth K."/>
            <person name="Mount S.M."/>
            <person name="Mu X."/>
            <person name="Myers E."/>
            <person name="Negre B."/>
            <person name="Newfeld S."/>
            <person name="Nielsen R."/>
            <person name="Noor M.A."/>
            <person name="O'Grady P."/>
            <person name="Pachter L."/>
            <person name="Papaceit M."/>
            <person name="Parisi M.J."/>
            <person name="Parisi M."/>
            <person name="Parts L."/>
            <person name="Pedersen J.S."/>
            <person name="Pesole G."/>
            <person name="Phillippy A.M."/>
            <person name="Ponting C.P."/>
            <person name="Pop M."/>
            <person name="Porcelli D."/>
            <person name="Powell J.R."/>
            <person name="Prohaska S."/>
            <person name="Pruitt K."/>
            <person name="Puig M."/>
            <person name="Quesneville H."/>
            <person name="Ram K.R."/>
            <person name="Rand D."/>
            <person name="Rasmussen M.D."/>
            <person name="Reed L.K."/>
            <person name="Reenan R."/>
            <person name="Reily A."/>
            <person name="Remington K.A."/>
            <person name="Rieger T.T."/>
            <person name="Ritchie M.G."/>
            <person name="Robin C."/>
            <person name="Rogers Y.H."/>
            <person name="Rohde C."/>
            <person name="Rozas J."/>
            <person name="Rubenfield M.J."/>
            <person name="Ruiz A."/>
            <person name="Russo S."/>
            <person name="Salzberg S.L."/>
            <person name="Sanchez-Gracia A."/>
            <person name="Saranga D.J."/>
            <person name="Sato H."/>
            <person name="Schaeffer S.W."/>
            <person name="Schatz M.C."/>
            <person name="Schlenke T."/>
            <person name="Schwartz R."/>
            <person name="Segarra C."/>
            <person name="Singh R.S."/>
            <person name="Sirot L."/>
            <person name="Sirota M."/>
            <person name="Sisneros N.B."/>
            <person name="Smith C.D."/>
            <person name="Smith T.F."/>
            <person name="Spieth J."/>
            <person name="Stage D.E."/>
            <person name="Stark A."/>
            <person name="Stephan W."/>
            <person name="Strausberg R.L."/>
            <person name="Strempel S."/>
            <person name="Sturgill D."/>
            <person name="Sutton G."/>
            <person name="Sutton G.G."/>
            <person name="Tao W."/>
            <person name="Teichmann S."/>
            <person name="Tobari Y.N."/>
            <person name="Tomimura Y."/>
            <person name="Tsolas J.M."/>
            <person name="Valente V.L."/>
            <person name="Venter E."/>
            <person name="Venter J.C."/>
            <person name="Vicario S."/>
            <person name="Vieira F.G."/>
            <person name="Vilella A.J."/>
            <person name="Villasante A."/>
            <person name="Walenz B."/>
            <person name="Wang J."/>
            <person name="Wasserman M."/>
            <person name="Watts T."/>
            <person name="Wilson D."/>
            <person name="Wilson R.K."/>
            <person name="Wing R.A."/>
            <person name="Wolfner M.F."/>
            <person name="Wong A."/>
            <person name="Wong G.K."/>
            <person name="Wu C.I."/>
            <person name="Wu G."/>
            <person name="Yamamoto D."/>
            <person name="Yang H.P."/>
            <person name="Yang S.P."/>
            <person name="Yorke J.A."/>
            <person name="Yoshida K."/>
            <person name="Zdobnov E."/>
            <person name="Zhang P."/>
            <person name="Zhang Y."/>
            <person name="Zimin A.V."/>
            <person name="Baldwin J."/>
            <person name="Abdouelleil A."/>
            <person name="Abdulkadir J."/>
            <person name="Abebe A."/>
            <person name="Abera B."/>
            <person name="Abreu J."/>
            <person name="Acer S.C."/>
            <person name="Aftuck L."/>
            <person name="Alexander A."/>
            <person name="An P."/>
            <person name="Anderson E."/>
            <person name="Anderson S."/>
            <person name="Arachi H."/>
            <person name="Azer M."/>
            <person name="Bachantsang P."/>
            <person name="Barry A."/>
            <person name="Bayul T."/>
            <person name="Berlin A."/>
            <person name="Bessette D."/>
            <person name="Bloom T."/>
            <person name="Blye J."/>
            <person name="Boguslavskiy L."/>
            <person name="Bonnet C."/>
            <person name="Boukhgalter B."/>
            <person name="Bourzgui I."/>
            <person name="Brown A."/>
            <person name="Cahill P."/>
            <person name="Channer S."/>
            <person name="Cheshatsang Y."/>
            <person name="Chuda L."/>
            <person name="Citroen M."/>
            <person name="Collymore A."/>
            <person name="Cooke P."/>
            <person name="Costello M."/>
            <person name="D'Aco K."/>
            <person name="Daza R."/>
            <person name="De Haan G."/>
            <person name="DeGray S."/>
            <person name="DeMaso C."/>
            <person name="Dhargay N."/>
            <person name="Dooley K."/>
            <person name="Dooley E."/>
            <person name="Doricent M."/>
            <person name="Dorje P."/>
            <person name="Dorjee K."/>
            <person name="Dupes A."/>
            <person name="Elong R."/>
            <person name="Falk J."/>
            <person name="Farina A."/>
            <person name="Faro S."/>
            <person name="Ferguson D."/>
            <person name="Fisher S."/>
            <person name="Foley C.D."/>
            <person name="Franke A."/>
            <person name="Friedrich D."/>
            <person name="Gadbois L."/>
            <person name="Gearin G."/>
            <person name="Gearin C.R."/>
            <person name="Giannoukos G."/>
            <person name="Goode T."/>
            <person name="Graham J."/>
            <person name="Grandbois E."/>
            <person name="Grewal S."/>
            <person name="Gyaltsen K."/>
            <person name="Hafez N."/>
            <person name="Hagos B."/>
            <person name="Hall J."/>
            <person name="Henson C."/>
            <person name="Hollinger A."/>
            <person name="Honan T."/>
            <person name="Huard M.D."/>
            <person name="Hughes L."/>
            <person name="Hurhula B."/>
            <person name="Husby M.E."/>
            <person name="Kamat A."/>
            <person name="Kanga B."/>
            <person name="Kashin S."/>
            <person name="Khazanovich D."/>
            <person name="Kisner P."/>
            <person name="Lance K."/>
            <person name="Lara M."/>
            <person name="Lee W."/>
            <person name="Lennon N."/>
            <person name="Letendre F."/>
            <person name="LeVine R."/>
            <person name="Lipovsky A."/>
            <person name="Liu X."/>
            <person name="Liu J."/>
            <person name="Liu S."/>
            <person name="Lokyitsang T."/>
            <person name="Lokyitsang Y."/>
            <person name="Lubonja R."/>
            <person name="Lui A."/>
            <person name="MacDonald P."/>
            <person name="Magnisalis V."/>
            <person name="Maru K."/>
            <person name="Matthews C."/>
            <person name="McCusker W."/>
            <person name="McDonough S."/>
            <person name="Mehta T."/>
            <person name="Meldrim J."/>
            <person name="Meneus L."/>
            <person name="Mihai O."/>
            <person name="Mihalev A."/>
            <person name="Mihova T."/>
            <person name="Mittelman R."/>
            <person name="Mlenga V."/>
            <person name="Montmayeur A."/>
            <person name="Mulrain L."/>
            <person name="Navidi A."/>
            <person name="Naylor J."/>
            <person name="Negash T."/>
            <person name="Nguyen T."/>
            <person name="Nguyen N."/>
            <person name="Nicol R."/>
            <person name="Norbu C."/>
            <person name="Norbu N."/>
            <person name="Novod N."/>
            <person name="O'Neill B."/>
            <person name="Osman S."/>
            <person name="Markiewicz E."/>
            <person name="Oyono O.L."/>
            <person name="Patti C."/>
            <person name="Phunkhang P."/>
            <person name="Pierre F."/>
            <person name="Priest M."/>
            <person name="Raghuraman S."/>
            <person name="Rege F."/>
            <person name="Reyes R."/>
            <person name="Rise C."/>
            <person name="Rogov P."/>
            <person name="Ross K."/>
            <person name="Ryan E."/>
            <person name="Settipalli S."/>
            <person name="Shea T."/>
            <person name="Sherpa N."/>
            <person name="Shi L."/>
            <person name="Shih D."/>
            <person name="Sparrow T."/>
            <person name="Spaulding J."/>
            <person name="Stalker J."/>
            <person name="Stange-Thomann N."/>
            <person name="Stavropoulos S."/>
            <person name="Stone C."/>
            <person name="Strader C."/>
            <person name="Tesfaye S."/>
            <person name="Thomson T."/>
            <person name="Thoulutsang Y."/>
            <person name="Thoulutsang D."/>
            <person name="Topham K."/>
            <person name="Topping I."/>
            <person name="Tsamla T."/>
            <person name="Vassiliev H."/>
            <person name="Vo A."/>
            <person name="Wangchuk T."/>
            <person name="Wangdi T."/>
            <person name="Weiand M."/>
            <person name="Wilkinson J."/>
            <person name="Wilson A."/>
            <person name="Yadav S."/>
            <person name="Young G."/>
            <person name="Yu Q."/>
            <person name="Zembek L."/>
            <person name="Zhong D."/>
            <person name="Zimmer A."/>
            <person name="Zwirko Z."/>
            <person name="Jaffe D.B."/>
            <person name="Alvarez P."/>
            <person name="Brockman W."/>
            <person name="Butler J."/>
            <person name="Chin C."/>
            <person name="Gnerre S."/>
            <person name="Grabherr M."/>
            <person name="Kleber M."/>
            <person name="Mauceli E."/>
            <person name="MacCallum I."/>
        </authorList>
    </citation>
    <scope>NUCLEOTIDE SEQUENCE [LARGE SCALE GENOMIC DNA]</scope>
    <source>
        <strain evidence="4">Tai18E2 / Tucson 14021-0261.01</strain>
    </source>
</reference>
<evidence type="ECO:0000256" key="1">
    <source>
        <dbReference type="SAM" id="MobiDB-lite"/>
    </source>
</evidence>